<protein>
    <submittedName>
        <fullName evidence="1">Uncharacterized protein</fullName>
    </submittedName>
</protein>
<evidence type="ECO:0000313" key="2">
    <source>
        <dbReference type="Proteomes" id="UP000029719"/>
    </source>
</evidence>
<gene>
    <name evidence="1" type="ORF">LT42_03505</name>
</gene>
<dbReference type="RefSeq" id="WP_037009956.1">
    <property type="nucleotide sequence ID" value="NZ_JRMB01000001.1"/>
</dbReference>
<evidence type="ECO:0000313" key="1">
    <source>
        <dbReference type="EMBL" id="KGF65035.1"/>
    </source>
</evidence>
<reference evidence="1 2" key="1">
    <citation type="submission" date="2014-09" db="EMBL/GenBank/DDBJ databases">
        <title>Genome sequence of Pseudomonas lutea strain DSM 17257T.</title>
        <authorList>
            <person name="Kwak Y."/>
            <person name="Shin J.-H."/>
        </authorList>
    </citation>
    <scope>NUCLEOTIDE SEQUENCE [LARGE SCALE GENOMIC DNA]</scope>
    <source>
        <strain evidence="1 2">DSM 17257</strain>
    </source>
</reference>
<organism evidence="1 2">
    <name type="scientific">Pseudomonas lutea</name>
    <dbReference type="NCBI Taxonomy" id="243924"/>
    <lineage>
        <taxon>Bacteria</taxon>
        <taxon>Pseudomonadati</taxon>
        <taxon>Pseudomonadota</taxon>
        <taxon>Gammaproteobacteria</taxon>
        <taxon>Pseudomonadales</taxon>
        <taxon>Pseudomonadaceae</taxon>
        <taxon>Pseudomonas</taxon>
    </lineage>
</organism>
<accession>A0A9X0EFT8</accession>
<sequence length="175" mass="19244">MVIACLGWGSLIWKSDPLPMASEWFIDGPWLPVEFSRIGDGGELSTALCLNAPPCRVLWAVLATDSLEQACSALREREQIPAAREDGIGVFVTSGSATGPLAEWASDRQVDAIIWTALPPRLHTEGRLPACEDALAYLQSLAGEELEHAREYICQVPTQIDTPYRRAIQKKLGWK</sequence>
<dbReference type="AlphaFoldDB" id="A0A9X0EFT8"/>
<dbReference type="EMBL" id="JRMB01000001">
    <property type="protein sequence ID" value="KGF65035.1"/>
    <property type="molecule type" value="Genomic_DNA"/>
</dbReference>
<comment type="caution">
    <text evidence="1">The sequence shown here is derived from an EMBL/GenBank/DDBJ whole genome shotgun (WGS) entry which is preliminary data.</text>
</comment>
<name>A0A9X0EFT8_9PSED</name>
<dbReference type="Proteomes" id="UP000029719">
    <property type="component" value="Unassembled WGS sequence"/>
</dbReference>
<dbReference type="OrthoDB" id="262743at2"/>
<proteinExistence type="predicted"/>